<evidence type="ECO:0000313" key="2">
    <source>
        <dbReference type="Proteomes" id="UP000000493"/>
    </source>
</evidence>
<reference evidence="2" key="1">
    <citation type="submission" date="2011-06" db="EMBL/GenBank/DDBJ databases">
        <title>The complete genome of chromosome of Runella slithyformis DSM 19594.</title>
        <authorList>
            <consortium name="US DOE Joint Genome Institute (JGI-PGF)"/>
            <person name="Lucas S."/>
            <person name="Han J."/>
            <person name="Lapidus A."/>
            <person name="Bruce D."/>
            <person name="Goodwin L."/>
            <person name="Pitluck S."/>
            <person name="Peters L."/>
            <person name="Kyrpides N."/>
            <person name="Mavromatis K."/>
            <person name="Ivanova N."/>
            <person name="Ovchinnikova G."/>
            <person name="Zhang X."/>
            <person name="Misra M."/>
            <person name="Detter J.C."/>
            <person name="Tapia R."/>
            <person name="Han C."/>
            <person name="Land M."/>
            <person name="Hauser L."/>
            <person name="Markowitz V."/>
            <person name="Cheng J.-F."/>
            <person name="Hugenholtz P."/>
            <person name="Woyke T."/>
            <person name="Wu D."/>
            <person name="Tindall B."/>
            <person name="Faehrich R."/>
            <person name="Brambilla E."/>
            <person name="Klenk H.-P."/>
            <person name="Eisen J.A."/>
        </authorList>
    </citation>
    <scope>NUCLEOTIDE SEQUENCE [LARGE SCALE GENOMIC DNA]</scope>
    <source>
        <strain evidence="2">ATCC 29530 / DSM 19594 / LMG 11500 / NCIMB 11436 / LSU 4</strain>
    </source>
</reference>
<protein>
    <submittedName>
        <fullName evidence="1">Uncharacterized protein</fullName>
    </submittedName>
</protein>
<dbReference type="Proteomes" id="UP000000493">
    <property type="component" value="Chromosome"/>
</dbReference>
<proteinExistence type="predicted"/>
<gene>
    <name evidence="1" type="ordered locus">Runsl_5642</name>
</gene>
<organism evidence="1 2">
    <name type="scientific">Runella slithyformis (strain ATCC 29530 / DSM 19594 / LMG 11500 / NCIMB 11436 / LSU 4)</name>
    <dbReference type="NCBI Taxonomy" id="761193"/>
    <lineage>
        <taxon>Bacteria</taxon>
        <taxon>Pseudomonadati</taxon>
        <taxon>Bacteroidota</taxon>
        <taxon>Cytophagia</taxon>
        <taxon>Cytophagales</taxon>
        <taxon>Spirosomataceae</taxon>
        <taxon>Runella</taxon>
    </lineage>
</organism>
<evidence type="ECO:0000313" key="1">
    <source>
        <dbReference type="EMBL" id="AEI51931.1"/>
    </source>
</evidence>
<reference evidence="1 2" key="2">
    <citation type="journal article" date="2012" name="Stand. Genomic Sci.">
        <title>Complete genome sequence of the aquatic bacterium Runella slithyformis type strain (LSU 4(T)).</title>
        <authorList>
            <person name="Copeland A."/>
            <person name="Zhang X."/>
            <person name="Misra M."/>
            <person name="Lapidus A."/>
            <person name="Nolan M."/>
            <person name="Lucas S."/>
            <person name="Deshpande S."/>
            <person name="Cheng J.F."/>
            <person name="Tapia R."/>
            <person name="Goodwin L.A."/>
            <person name="Pitluck S."/>
            <person name="Liolios K."/>
            <person name="Pagani I."/>
            <person name="Ivanova N."/>
            <person name="Mikhailova N."/>
            <person name="Pati A."/>
            <person name="Chen A."/>
            <person name="Palaniappan K."/>
            <person name="Land M."/>
            <person name="Hauser L."/>
            <person name="Pan C."/>
            <person name="Jeffries C.D."/>
            <person name="Detter J.C."/>
            <person name="Brambilla E.M."/>
            <person name="Rohde M."/>
            <person name="Djao O.D."/>
            <person name="Goker M."/>
            <person name="Sikorski J."/>
            <person name="Tindall B.J."/>
            <person name="Woyke T."/>
            <person name="Bristow J."/>
            <person name="Eisen J.A."/>
            <person name="Markowitz V."/>
            <person name="Hugenholtz P."/>
            <person name="Kyrpides N.C."/>
            <person name="Klenk H.P."/>
            <person name="Mavromatis K."/>
        </authorList>
    </citation>
    <scope>NUCLEOTIDE SEQUENCE [LARGE SCALE GENOMIC DNA]</scope>
    <source>
        <strain evidence="2">ATCC 29530 / DSM 19594 / LMG 11500 / NCIMB 11436 / LSU 4</strain>
    </source>
</reference>
<keyword evidence="2" id="KW-1185">Reference proteome</keyword>
<sequence>MKIGITASIIASAVLIAKYYTDSHIELAPPVSMPTLKALPRTQAALVYFEHEPDPNRYEDQQLQLRLERRTDNRLYLVDDSKPEQGRTVYYTLNGSVNQVDARQLTQQPLLPNRWIHLVKYVTEVSNVNSESWLTSALNVAAGQAKFAAAYEAIFWVRDSLQKTTSKLTYTQPLWPNNGAVGDSKIFKQTPAFTLLNKKYGSESLPLDEPVENLKKVSWNVSPGKFRLLYAGEVDGLIKHIKPQHKRGITRFDSKQLDQAADWLAKSNSSDIFSVDFEPGNPEDGWYWDMSDPNFGKTMYELSDRIYKRHGKLFYSWMGDATTFEFKGKTFTLDGYANDNWSAGKKNIDDYLAIHQDTKSIQNVKVPYPSILMTGFGYTSSTVNTNDTNDQPAQVWKSPVNWYLRTLDMLNLQTLVVPQNIKFLNFIWPYEDKPVDARRSYTRRFRVGNGTKGYVRQLDNRVMYPMNLVRDAVFVHLCNPRVFYTNYWIFGQSYNPYQALRYSKINGTVSCESTKLNGYFVYEYEGPDQPACPSVSEDYMGKDALGVAAMVQAHELFAKYQYILDGTQTRESYGLTYQRSAQGTQKAVWQNDTGEFARAFKHNQPWLQVWKNPKTGRRLLLFQDNFAEAFEPVSFSTTINGKKIQRIAQGNALYVEEIAP</sequence>
<accession>A0A7U3ZRC3</accession>
<dbReference type="EMBL" id="CP002859">
    <property type="protein sequence ID" value="AEI51931.1"/>
    <property type="molecule type" value="Genomic_DNA"/>
</dbReference>
<name>A0A7U3ZRC3_RUNSL</name>
<dbReference type="RefSeq" id="WP_013931197.1">
    <property type="nucleotide sequence ID" value="NC_015703.1"/>
</dbReference>
<dbReference type="KEGG" id="rsi:Runsl_5642"/>
<dbReference type="AlphaFoldDB" id="A0A7U3ZRC3"/>